<protein>
    <submittedName>
        <fullName evidence="5">Restriction endonuclease subunit S</fullName>
    </submittedName>
</protein>
<evidence type="ECO:0000313" key="5">
    <source>
        <dbReference type="EMBL" id="QBF34840.1"/>
    </source>
</evidence>
<dbReference type="InterPro" id="IPR052021">
    <property type="entry name" value="Type-I_RS_S_subunit"/>
</dbReference>
<dbReference type="GO" id="GO:0009307">
    <property type="term" value="P:DNA restriction-modification system"/>
    <property type="evidence" value="ECO:0007669"/>
    <property type="project" value="UniProtKB-KW"/>
</dbReference>
<keyword evidence="2" id="KW-0680">Restriction system</keyword>
<comment type="similarity">
    <text evidence="1">Belongs to the type-I restriction system S methylase family.</text>
</comment>
<dbReference type="Proteomes" id="UP000289326">
    <property type="component" value="Chromosome"/>
</dbReference>
<dbReference type="EMBL" id="CP034841">
    <property type="protein sequence ID" value="QBF34840.1"/>
    <property type="molecule type" value="Genomic_DNA"/>
</dbReference>
<dbReference type="PANTHER" id="PTHR30408:SF12">
    <property type="entry name" value="TYPE I RESTRICTION ENZYME MJAVIII SPECIFICITY SUBUNIT"/>
    <property type="match status" value="1"/>
</dbReference>
<dbReference type="Gene3D" id="3.90.220.20">
    <property type="entry name" value="DNA methylase specificity domains"/>
    <property type="match status" value="2"/>
</dbReference>
<keyword evidence="5" id="KW-0378">Hydrolase</keyword>
<accession>A0A4P6MPL0</accession>
<keyword evidence="3" id="KW-0238">DNA-binding</keyword>
<dbReference type="OrthoDB" id="396674at2"/>
<proteinExistence type="inferred from homology"/>
<evidence type="ECO:0000256" key="3">
    <source>
        <dbReference type="ARBA" id="ARBA00023125"/>
    </source>
</evidence>
<keyword evidence="5" id="KW-0540">Nuclease</keyword>
<dbReference type="PANTHER" id="PTHR30408">
    <property type="entry name" value="TYPE-1 RESTRICTION ENZYME ECOKI SPECIFICITY PROTEIN"/>
    <property type="match status" value="1"/>
</dbReference>
<dbReference type="InterPro" id="IPR000055">
    <property type="entry name" value="Restrct_endonuc_typeI_TRD"/>
</dbReference>
<evidence type="ECO:0000313" key="6">
    <source>
        <dbReference type="Proteomes" id="UP000289326"/>
    </source>
</evidence>
<dbReference type="Gene3D" id="1.10.287.1120">
    <property type="entry name" value="Bipartite methylase S protein"/>
    <property type="match status" value="2"/>
</dbReference>
<keyword evidence="5" id="KW-0255">Endonuclease</keyword>
<evidence type="ECO:0000256" key="2">
    <source>
        <dbReference type="ARBA" id="ARBA00022747"/>
    </source>
</evidence>
<keyword evidence="6" id="KW-1185">Reference proteome</keyword>
<feature type="domain" description="Type I restriction modification DNA specificity" evidence="4">
    <location>
        <begin position="202"/>
        <end position="375"/>
    </location>
</feature>
<dbReference type="AlphaFoldDB" id="A0A4P6MPL0"/>
<gene>
    <name evidence="5" type="ORF">EG856_02865</name>
</gene>
<dbReference type="KEGG" id="mphi:EG856_02865"/>
<sequence length="395" mass="45805">MKNKLIPDIRFKGFTNAWELKRLGEITLIKTGAKDANHMIENGKYNFFTSGINVFKCNTWSFSGKSIIIAGNGANMGYLHKTDGYFEAYQRTYVLKTHNNVWNFIYYALASTFQKFINQKIKNGGIPFLVYNDISDFKIKITNNSEIKVIEKIFLTLETSLSLLQRKLKMLENIKNTLLEKMFASSKSLYPSIRFKGFTNAWELINISNVVEYGLTGGTPYIQNPEYYNGNIPFLNISDITENDGKYLTKIKKTISLKAVKNTSAKLIEQQHLIVGMYASIGKIAINKHNLAISQAVIALKFKKTYDLDFYYFLFYKKYINNEWNKESLNGVQSNLTKKTILDLPHKTTNIKEQNKISTLLNYFYKIVSLLQRKLIFLKNNWNDSFHMKERIKKL</sequence>
<feature type="domain" description="Type I restriction modification DNA specificity" evidence="4">
    <location>
        <begin position="18"/>
        <end position="172"/>
    </location>
</feature>
<organism evidence="5 6">
    <name type="scientific">Mycoplasmopsis phocirhinis</name>
    <dbReference type="NCBI Taxonomy" id="142650"/>
    <lineage>
        <taxon>Bacteria</taxon>
        <taxon>Bacillati</taxon>
        <taxon>Mycoplasmatota</taxon>
        <taxon>Mycoplasmoidales</taxon>
        <taxon>Metamycoplasmataceae</taxon>
        <taxon>Mycoplasmopsis</taxon>
    </lineage>
</organism>
<name>A0A4P6MPL0_9BACT</name>
<dbReference type="SUPFAM" id="SSF116734">
    <property type="entry name" value="DNA methylase specificity domain"/>
    <property type="match status" value="2"/>
</dbReference>
<dbReference type="GO" id="GO:0004519">
    <property type="term" value="F:endonuclease activity"/>
    <property type="evidence" value="ECO:0007669"/>
    <property type="project" value="UniProtKB-KW"/>
</dbReference>
<evidence type="ECO:0000256" key="1">
    <source>
        <dbReference type="ARBA" id="ARBA00010923"/>
    </source>
</evidence>
<evidence type="ECO:0000259" key="4">
    <source>
        <dbReference type="Pfam" id="PF01420"/>
    </source>
</evidence>
<dbReference type="GO" id="GO:0003677">
    <property type="term" value="F:DNA binding"/>
    <property type="evidence" value="ECO:0007669"/>
    <property type="project" value="UniProtKB-KW"/>
</dbReference>
<dbReference type="REBASE" id="302040">
    <property type="entry name" value="S1.Mph852ORF2855P"/>
</dbReference>
<dbReference type="InterPro" id="IPR044946">
    <property type="entry name" value="Restrct_endonuc_typeI_TRD_sf"/>
</dbReference>
<dbReference type="Pfam" id="PF01420">
    <property type="entry name" value="Methylase_S"/>
    <property type="match status" value="2"/>
</dbReference>
<reference evidence="5 6" key="1">
    <citation type="submission" date="2019-01" db="EMBL/GenBank/DDBJ databases">
        <title>Complete sequence and annotation of the Mycoplasma phocirhinis strain 852T genome.</title>
        <authorList>
            <person name="Frasca S.Jr."/>
            <person name="Kutish G.F."/>
            <person name="Castellanos Gell J."/>
            <person name="Michaels D.L."/>
            <person name="Brown D.R."/>
        </authorList>
    </citation>
    <scope>NUCLEOTIDE SEQUENCE [LARGE SCALE GENOMIC DNA]</scope>
    <source>
        <strain evidence="5 6">852</strain>
    </source>
</reference>
<dbReference type="RefSeq" id="WP_130429617.1">
    <property type="nucleotide sequence ID" value="NZ_CP034841.1"/>
</dbReference>